<dbReference type="PROSITE" id="PS52035">
    <property type="entry name" value="PEPTIDASE_M14"/>
    <property type="match status" value="1"/>
</dbReference>
<dbReference type="OMA" id="YHYPETL"/>
<keyword evidence="8" id="KW-0482">Metalloprotease</keyword>
<name>A0A553NTZ6_TIGCA</name>
<accession>A0A553NTZ6</accession>
<dbReference type="AlphaFoldDB" id="A0A553NTZ6"/>
<dbReference type="SMART" id="SM00631">
    <property type="entry name" value="Zn_pept"/>
    <property type="match status" value="1"/>
</dbReference>
<dbReference type="PROSITE" id="PS00132">
    <property type="entry name" value="CARBOXYPEPT_ZN_1"/>
    <property type="match status" value="1"/>
</dbReference>
<evidence type="ECO:0000256" key="2">
    <source>
        <dbReference type="ARBA" id="ARBA00005988"/>
    </source>
</evidence>
<evidence type="ECO:0000256" key="7">
    <source>
        <dbReference type="ARBA" id="ARBA00022833"/>
    </source>
</evidence>
<keyword evidence="12" id="KW-1185">Reference proteome</keyword>
<reference evidence="11 12" key="1">
    <citation type="journal article" date="2018" name="Nat. Ecol. Evol.">
        <title>Genomic signatures of mitonuclear coevolution across populations of Tigriopus californicus.</title>
        <authorList>
            <person name="Barreto F.S."/>
            <person name="Watson E.T."/>
            <person name="Lima T.G."/>
            <person name="Willett C.S."/>
            <person name="Edmands S."/>
            <person name="Li W."/>
            <person name="Burton R.S."/>
        </authorList>
    </citation>
    <scope>NUCLEOTIDE SEQUENCE [LARGE SCALE GENOMIC DNA]</scope>
    <source>
        <strain evidence="11 12">San Diego</strain>
    </source>
</reference>
<comment type="similarity">
    <text evidence="2 9">Belongs to the peptidase M14 family.</text>
</comment>
<keyword evidence="6" id="KW-0378">Hydrolase</keyword>
<comment type="cofactor">
    <cofactor evidence="1">
        <name>Zn(2+)</name>
        <dbReference type="ChEBI" id="CHEBI:29105"/>
    </cofactor>
</comment>
<evidence type="ECO:0000256" key="9">
    <source>
        <dbReference type="PROSITE-ProRule" id="PRU01379"/>
    </source>
</evidence>
<dbReference type="Proteomes" id="UP000318571">
    <property type="component" value="Chromosome 1"/>
</dbReference>
<evidence type="ECO:0000256" key="3">
    <source>
        <dbReference type="ARBA" id="ARBA00022645"/>
    </source>
</evidence>
<dbReference type="PANTHER" id="PTHR11705">
    <property type="entry name" value="PROTEASE FAMILY M14 CARBOXYPEPTIDASE A,B"/>
    <property type="match status" value="1"/>
</dbReference>
<proteinExistence type="inferred from homology"/>
<dbReference type="Pfam" id="PF00246">
    <property type="entry name" value="Peptidase_M14"/>
    <property type="match status" value="1"/>
</dbReference>
<organism evidence="11 12">
    <name type="scientific">Tigriopus californicus</name>
    <name type="common">Marine copepod</name>
    <dbReference type="NCBI Taxonomy" id="6832"/>
    <lineage>
        <taxon>Eukaryota</taxon>
        <taxon>Metazoa</taxon>
        <taxon>Ecdysozoa</taxon>
        <taxon>Arthropoda</taxon>
        <taxon>Crustacea</taxon>
        <taxon>Multicrustacea</taxon>
        <taxon>Hexanauplia</taxon>
        <taxon>Copepoda</taxon>
        <taxon>Harpacticoida</taxon>
        <taxon>Harpacticidae</taxon>
        <taxon>Tigriopus</taxon>
    </lineage>
</organism>
<gene>
    <name evidence="11" type="ORF">TCAL_13902</name>
</gene>
<evidence type="ECO:0000259" key="10">
    <source>
        <dbReference type="PROSITE" id="PS52035"/>
    </source>
</evidence>
<dbReference type="GO" id="GO:0008270">
    <property type="term" value="F:zinc ion binding"/>
    <property type="evidence" value="ECO:0007669"/>
    <property type="project" value="InterPro"/>
</dbReference>
<evidence type="ECO:0000256" key="8">
    <source>
        <dbReference type="ARBA" id="ARBA00023049"/>
    </source>
</evidence>
<keyword evidence="7" id="KW-0862">Zinc</keyword>
<feature type="active site" description="Proton donor/acceptor" evidence="9">
    <location>
        <position position="278"/>
    </location>
</feature>
<evidence type="ECO:0000313" key="11">
    <source>
        <dbReference type="EMBL" id="TRY68907.1"/>
    </source>
</evidence>
<evidence type="ECO:0000256" key="4">
    <source>
        <dbReference type="ARBA" id="ARBA00022670"/>
    </source>
</evidence>
<dbReference type="SUPFAM" id="SSF53187">
    <property type="entry name" value="Zn-dependent exopeptidases"/>
    <property type="match status" value="1"/>
</dbReference>
<protein>
    <recommendedName>
        <fullName evidence="10">Peptidase M14 domain-containing protein</fullName>
    </recommendedName>
</protein>
<feature type="domain" description="Peptidase M14" evidence="10">
    <location>
        <begin position="5"/>
        <end position="312"/>
    </location>
</feature>
<sequence length="318" mass="36124">MNWQRYHRLGTIYQFMQDLAKQFPHLVEVFSIGKSFEGRDLLVAKIGKKQNYEKPAIFIEGGIHAREWISPATVTFILRQLVLNYDLNQDIVNFYDVYILPVMNPDGYEFTHTKDRLWRKNRSKAPISLGNLFPGCVGVDLNRNFGFHWAEPSIKHIRGGSSLPCVETYQGESPFSESESRAVSDFVFSKRHLIVIYLSYHSYGEKIVYPWSYTAQPVYDVDDLHPMAIEMSNAIFDESLGKKRFEVGSSPFVQYSASGGSDDWVKGSAGVKWVFLLELPDKGKYGFLLPAKQIVPTARAGLAALRAVSSKVSYTLVR</sequence>
<dbReference type="GO" id="GO:0006508">
    <property type="term" value="P:proteolysis"/>
    <property type="evidence" value="ECO:0007669"/>
    <property type="project" value="UniProtKB-KW"/>
</dbReference>
<dbReference type="PANTHER" id="PTHR11705:SF89">
    <property type="entry name" value="PEPTIDASE M14 CARBOXYPEPTIDASE A DOMAIN-CONTAINING PROTEIN"/>
    <property type="match status" value="1"/>
</dbReference>
<dbReference type="CDD" id="cd03860">
    <property type="entry name" value="M14_CP_A-B_like"/>
    <property type="match status" value="1"/>
</dbReference>
<evidence type="ECO:0000256" key="5">
    <source>
        <dbReference type="ARBA" id="ARBA00022723"/>
    </source>
</evidence>
<dbReference type="GO" id="GO:0004181">
    <property type="term" value="F:metallocarboxypeptidase activity"/>
    <property type="evidence" value="ECO:0007669"/>
    <property type="project" value="InterPro"/>
</dbReference>
<keyword evidence="3" id="KW-0121">Carboxypeptidase</keyword>
<comment type="caution">
    <text evidence="11">The sequence shown here is derived from an EMBL/GenBank/DDBJ whole genome shotgun (WGS) entry which is preliminary data.</text>
</comment>
<keyword evidence="5" id="KW-0479">Metal-binding</keyword>
<evidence type="ECO:0000256" key="6">
    <source>
        <dbReference type="ARBA" id="ARBA00022801"/>
    </source>
</evidence>
<dbReference type="OrthoDB" id="3626597at2759"/>
<evidence type="ECO:0000256" key="1">
    <source>
        <dbReference type="ARBA" id="ARBA00001947"/>
    </source>
</evidence>
<evidence type="ECO:0000313" key="12">
    <source>
        <dbReference type="Proteomes" id="UP000318571"/>
    </source>
</evidence>
<dbReference type="InterPro" id="IPR000834">
    <property type="entry name" value="Peptidase_M14"/>
</dbReference>
<dbReference type="FunFam" id="3.40.630.10:FF:000001">
    <property type="entry name" value="Carboxypeptidase B"/>
    <property type="match status" value="1"/>
</dbReference>
<dbReference type="GO" id="GO:0005615">
    <property type="term" value="C:extracellular space"/>
    <property type="evidence" value="ECO:0007669"/>
    <property type="project" value="TreeGrafter"/>
</dbReference>
<dbReference type="PRINTS" id="PR00765">
    <property type="entry name" value="CRBOXYPTASEA"/>
</dbReference>
<dbReference type="EMBL" id="VCGU01000010">
    <property type="protein sequence ID" value="TRY68907.1"/>
    <property type="molecule type" value="Genomic_DNA"/>
</dbReference>
<dbReference type="Gene3D" id="3.40.630.10">
    <property type="entry name" value="Zn peptidases"/>
    <property type="match status" value="1"/>
</dbReference>
<dbReference type="InterPro" id="IPR057246">
    <property type="entry name" value="CARBOXYPEPT_ZN_1"/>
</dbReference>
<keyword evidence="4" id="KW-0645">Protease</keyword>